<dbReference type="InterPro" id="IPR027417">
    <property type="entry name" value="P-loop_NTPase"/>
</dbReference>
<evidence type="ECO:0000313" key="5">
    <source>
        <dbReference type="EMBL" id="QAA31911.1"/>
    </source>
</evidence>
<evidence type="ECO:0000256" key="3">
    <source>
        <dbReference type="ARBA" id="ARBA00022840"/>
    </source>
</evidence>
<dbReference type="EMBL" id="CP025746">
    <property type="protein sequence ID" value="QAA31911.1"/>
    <property type="molecule type" value="Genomic_DNA"/>
</dbReference>
<dbReference type="InterPro" id="IPR003593">
    <property type="entry name" value="AAA+_ATPase"/>
</dbReference>
<dbReference type="SMART" id="SM00382">
    <property type="entry name" value="AAA"/>
    <property type="match status" value="1"/>
</dbReference>
<dbReference type="InterPro" id="IPR017871">
    <property type="entry name" value="ABC_transporter-like_CS"/>
</dbReference>
<dbReference type="AlphaFoldDB" id="A0A3R5QXQ7"/>
<dbReference type="CDD" id="cd03217">
    <property type="entry name" value="ABC_FeS_Assembly"/>
    <property type="match status" value="1"/>
</dbReference>
<dbReference type="InterPro" id="IPR010230">
    <property type="entry name" value="FeS-cluster_ATPase_SufC"/>
</dbReference>
<dbReference type="RefSeq" id="WP_128212704.1">
    <property type="nucleotide sequence ID" value="NZ_CP025746.1"/>
</dbReference>
<dbReference type="OrthoDB" id="9806149at2"/>
<dbReference type="PANTHER" id="PTHR43204">
    <property type="entry name" value="ABC TRANSPORTER I FAMILY MEMBER 6, CHLOROPLASTIC"/>
    <property type="match status" value="1"/>
</dbReference>
<sequence length="250" mass="27897">MKDLLLEINNLKTKVDDKEILKGLNLKINKGEVHVVMGPNGAGKSTLANTIMGHPKYSVTDGDIVFEGETINELKPDARAKKGIFLSFQAPEEVPGITVENFIRTAKSNIEDKQISYLSFNMKLQKKMDLLKINKEYAERYLNVGFSGGEKKKNEILQMILLEPKLAILDETDSGLDVDAVKLVSQGVSMYKNENNSMLIITHNTKILEHITPDFVHVLVDGKIIHTGDAALVEEINTNGFEKFLSEINK</sequence>
<dbReference type="GO" id="GO:0016887">
    <property type="term" value="F:ATP hydrolysis activity"/>
    <property type="evidence" value="ECO:0007669"/>
    <property type="project" value="InterPro"/>
</dbReference>
<reference evidence="5 6" key="1">
    <citation type="submission" date="2018-01" db="EMBL/GenBank/DDBJ databases">
        <title>Genome Sequencing and Assembly of Anaerobacter polyendosporus strain CT4.</title>
        <authorList>
            <person name="Tachaapaikoon C."/>
            <person name="Sutheeworapong S."/>
            <person name="Jenjaroenpun P."/>
            <person name="Wongsurawat T."/>
            <person name="Nookeaw I."/>
            <person name="Cheawchanlertfa P."/>
            <person name="Kosugi A."/>
            <person name="Cheevadhanarak S."/>
            <person name="Ratanakhanokchai K."/>
        </authorList>
    </citation>
    <scope>NUCLEOTIDE SEQUENCE [LARGE SCALE GENOMIC DNA]</scope>
    <source>
        <strain evidence="5 6">CT4</strain>
    </source>
</reference>
<proteinExistence type="inferred from homology"/>
<dbReference type="PROSITE" id="PS50893">
    <property type="entry name" value="ABC_TRANSPORTER_2"/>
    <property type="match status" value="1"/>
</dbReference>
<keyword evidence="2" id="KW-0547">Nucleotide-binding</keyword>
<evidence type="ECO:0000313" key="6">
    <source>
        <dbReference type="Proteomes" id="UP000286268"/>
    </source>
</evidence>
<keyword evidence="6" id="KW-1185">Reference proteome</keyword>
<dbReference type="NCBIfam" id="TIGR01978">
    <property type="entry name" value="sufC"/>
    <property type="match status" value="1"/>
</dbReference>
<dbReference type="PANTHER" id="PTHR43204:SF1">
    <property type="entry name" value="ABC TRANSPORTER I FAMILY MEMBER 6, CHLOROPLASTIC"/>
    <property type="match status" value="1"/>
</dbReference>
<comment type="similarity">
    <text evidence="1">Belongs to the ABC transporter superfamily. Ycf16 family.</text>
</comment>
<keyword evidence="3" id="KW-0067">ATP-binding</keyword>
<organism evidence="5 6">
    <name type="scientific">Clostridium manihotivorum</name>
    <dbReference type="NCBI Taxonomy" id="2320868"/>
    <lineage>
        <taxon>Bacteria</taxon>
        <taxon>Bacillati</taxon>
        <taxon>Bacillota</taxon>
        <taxon>Clostridia</taxon>
        <taxon>Eubacteriales</taxon>
        <taxon>Clostridiaceae</taxon>
        <taxon>Clostridium</taxon>
    </lineage>
</organism>
<accession>A0A3R5QXQ7</accession>
<dbReference type="Pfam" id="PF00005">
    <property type="entry name" value="ABC_tran"/>
    <property type="match status" value="1"/>
</dbReference>
<evidence type="ECO:0000259" key="4">
    <source>
        <dbReference type="PROSITE" id="PS50893"/>
    </source>
</evidence>
<dbReference type="SUPFAM" id="SSF52540">
    <property type="entry name" value="P-loop containing nucleoside triphosphate hydrolases"/>
    <property type="match status" value="1"/>
</dbReference>
<gene>
    <name evidence="5" type="primary">sufC</name>
    <name evidence="5" type="ORF">C1I91_09755</name>
</gene>
<evidence type="ECO:0000256" key="1">
    <source>
        <dbReference type="ARBA" id="ARBA00006216"/>
    </source>
</evidence>
<evidence type="ECO:0000256" key="2">
    <source>
        <dbReference type="ARBA" id="ARBA00022741"/>
    </source>
</evidence>
<dbReference type="Gene3D" id="3.40.50.300">
    <property type="entry name" value="P-loop containing nucleotide triphosphate hydrolases"/>
    <property type="match status" value="1"/>
</dbReference>
<protein>
    <submittedName>
        <fullName evidence="5">Fe-S cluster assembly ATPase SufC</fullName>
    </submittedName>
</protein>
<dbReference type="KEGG" id="cmah:C1I91_09755"/>
<dbReference type="InterPro" id="IPR003439">
    <property type="entry name" value="ABC_transporter-like_ATP-bd"/>
</dbReference>
<dbReference type="GO" id="GO:0005524">
    <property type="term" value="F:ATP binding"/>
    <property type="evidence" value="ECO:0007669"/>
    <property type="project" value="UniProtKB-KW"/>
</dbReference>
<dbReference type="Proteomes" id="UP000286268">
    <property type="component" value="Chromosome"/>
</dbReference>
<dbReference type="PROSITE" id="PS00211">
    <property type="entry name" value="ABC_TRANSPORTER_1"/>
    <property type="match status" value="1"/>
</dbReference>
<feature type="domain" description="ABC transporter" evidence="4">
    <location>
        <begin position="6"/>
        <end position="246"/>
    </location>
</feature>
<name>A0A3R5QXQ7_9CLOT</name>